<keyword evidence="4 7" id="KW-0288">FMN</keyword>
<dbReference type="InterPro" id="IPR011576">
    <property type="entry name" value="Pyridox_Oxase_N"/>
</dbReference>
<dbReference type="UniPathway" id="UPA01068">
    <property type="reaction ID" value="UER00304"/>
</dbReference>
<evidence type="ECO:0000259" key="10">
    <source>
        <dbReference type="Pfam" id="PF10590"/>
    </source>
</evidence>
<proteinExistence type="inferred from homology"/>
<comment type="pathway">
    <text evidence="7">Cofactor metabolism; pyridoxal 5'-phosphate salvage; pyridoxal 5'-phosphate from pyridoxamine 5'-phosphate: step 1/1.</text>
</comment>
<evidence type="ECO:0000256" key="3">
    <source>
        <dbReference type="ARBA" id="ARBA00022630"/>
    </source>
</evidence>
<feature type="binding site" evidence="7 8">
    <location>
        <position position="73"/>
    </location>
    <ligand>
        <name>FMN</name>
        <dbReference type="ChEBI" id="CHEBI:58210"/>
    </ligand>
</feature>
<evidence type="ECO:0000313" key="12">
    <source>
        <dbReference type="Proteomes" id="UP000032680"/>
    </source>
</evidence>
<comment type="catalytic activity">
    <reaction evidence="7">
        <text>pyridoxine 5'-phosphate + O2 = pyridoxal 5'-phosphate + H2O2</text>
        <dbReference type="Rhea" id="RHEA:15149"/>
        <dbReference type="ChEBI" id="CHEBI:15379"/>
        <dbReference type="ChEBI" id="CHEBI:16240"/>
        <dbReference type="ChEBI" id="CHEBI:58589"/>
        <dbReference type="ChEBI" id="CHEBI:597326"/>
        <dbReference type="EC" id="1.4.3.5"/>
    </reaction>
</comment>
<feature type="binding site" evidence="7 8">
    <location>
        <begin position="51"/>
        <end position="56"/>
    </location>
    <ligand>
        <name>FMN</name>
        <dbReference type="ChEBI" id="CHEBI:58210"/>
    </ligand>
</feature>
<dbReference type="Pfam" id="PF01243">
    <property type="entry name" value="PNPOx_N"/>
    <property type="match status" value="1"/>
</dbReference>
<comment type="catalytic activity">
    <reaction evidence="7">
        <text>pyridoxamine 5'-phosphate + O2 + H2O = pyridoxal 5'-phosphate + H2O2 + NH4(+)</text>
        <dbReference type="Rhea" id="RHEA:15817"/>
        <dbReference type="ChEBI" id="CHEBI:15377"/>
        <dbReference type="ChEBI" id="CHEBI:15379"/>
        <dbReference type="ChEBI" id="CHEBI:16240"/>
        <dbReference type="ChEBI" id="CHEBI:28938"/>
        <dbReference type="ChEBI" id="CHEBI:58451"/>
        <dbReference type="ChEBI" id="CHEBI:597326"/>
        <dbReference type="EC" id="1.4.3.5"/>
    </reaction>
</comment>
<protein>
    <recommendedName>
        <fullName evidence="7">Pyridoxine/pyridoxamine 5'-phosphate oxidase</fullName>
        <ecNumber evidence="7">1.4.3.5</ecNumber>
    </recommendedName>
    <alternativeName>
        <fullName evidence="7">PNP/PMP oxidase</fullName>
        <shortName evidence="7">PNPOx</shortName>
    </alternativeName>
    <alternativeName>
        <fullName evidence="7">Pyridoxal 5'-phosphate synthase</fullName>
    </alternativeName>
</protein>
<evidence type="ECO:0000256" key="5">
    <source>
        <dbReference type="ARBA" id="ARBA00023002"/>
    </source>
</evidence>
<comment type="cofactor">
    <cofactor evidence="7 8">
        <name>FMN</name>
        <dbReference type="ChEBI" id="CHEBI:58210"/>
    </cofactor>
    <text evidence="7 8">Binds 1 FMN per subunit.</text>
</comment>
<evidence type="ECO:0000256" key="7">
    <source>
        <dbReference type="HAMAP-Rule" id="MF_01629"/>
    </source>
</evidence>
<keyword evidence="5 7" id="KW-0560">Oxidoreductase</keyword>
<feature type="binding site" evidence="7">
    <location>
        <position position="117"/>
    </location>
    <ligand>
        <name>substrate</name>
    </ligand>
</feature>
<dbReference type="GO" id="GO:0008615">
    <property type="term" value="P:pyridoxine biosynthetic process"/>
    <property type="evidence" value="ECO:0007669"/>
    <property type="project" value="UniProtKB-UniRule"/>
</dbReference>
<evidence type="ECO:0000256" key="8">
    <source>
        <dbReference type="PIRSR" id="PIRSR000190-2"/>
    </source>
</evidence>
<dbReference type="NCBIfam" id="TIGR00558">
    <property type="entry name" value="pdxH"/>
    <property type="match status" value="1"/>
</dbReference>
<evidence type="ECO:0000256" key="4">
    <source>
        <dbReference type="ARBA" id="ARBA00022643"/>
    </source>
</evidence>
<evidence type="ECO:0000259" key="9">
    <source>
        <dbReference type="Pfam" id="PF01243"/>
    </source>
</evidence>
<evidence type="ECO:0000256" key="6">
    <source>
        <dbReference type="ARBA" id="ARBA00023096"/>
    </source>
</evidence>
<feature type="binding site" evidence="7 8">
    <location>
        <position position="95"/>
    </location>
    <ligand>
        <name>FMN</name>
        <dbReference type="ChEBI" id="CHEBI:58210"/>
    </ligand>
</feature>
<dbReference type="AlphaFoldDB" id="A0A0D6P5T9"/>
<sequence>MPESRPPATTDWSEPFARFSAWLDEAVTAEPNDANAMTLATAAPDGRPSARMVLLKGHDEQGFVFYTNLESRKGRELAANAHVALLFHWKSLRRQVRIEGQVAPVSAAEADAYYASRPRLSRLGAWASDQSRPLAARTELEDRVEALERQYADDDIPRPPHWSGYRVRPTTFEFWRDMPFRLHERIVYRAAAAGWTTEMLYP</sequence>
<feature type="binding site" evidence="7 8">
    <location>
        <begin position="66"/>
        <end position="67"/>
    </location>
    <ligand>
        <name>FMN</name>
        <dbReference type="ChEBI" id="CHEBI:58210"/>
    </ligand>
</feature>
<dbReference type="PANTHER" id="PTHR10851:SF0">
    <property type="entry name" value="PYRIDOXINE-5'-PHOSPHATE OXIDASE"/>
    <property type="match status" value="1"/>
</dbReference>
<feature type="binding site" evidence="7 8">
    <location>
        <position position="175"/>
    </location>
    <ligand>
        <name>FMN</name>
        <dbReference type="ChEBI" id="CHEBI:58210"/>
    </ligand>
</feature>
<dbReference type="OrthoDB" id="9780392at2"/>
<comment type="subunit">
    <text evidence="2 7">Homodimer.</text>
</comment>
<dbReference type="NCBIfam" id="NF004231">
    <property type="entry name" value="PRK05679.1"/>
    <property type="match status" value="1"/>
</dbReference>
<dbReference type="Pfam" id="PF10590">
    <property type="entry name" value="PNP_phzG_C"/>
    <property type="match status" value="1"/>
</dbReference>
<comment type="pathway">
    <text evidence="7">Cofactor metabolism; pyridoxal 5'-phosphate salvage; pyridoxal 5'-phosphate from pyridoxine 5'-phosphate: step 1/1.</text>
</comment>
<dbReference type="RefSeq" id="WP_048860557.1">
    <property type="nucleotide sequence ID" value="NZ_BANB01000143.1"/>
</dbReference>
<feature type="binding site" evidence="7">
    <location>
        <position position="113"/>
    </location>
    <ligand>
        <name>substrate</name>
    </ligand>
</feature>
<dbReference type="InterPro" id="IPR000659">
    <property type="entry name" value="Pyridox_Oxase"/>
</dbReference>
<dbReference type="InterPro" id="IPR012349">
    <property type="entry name" value="Split_barrel_FMN-bd"/>
</dbReference>
<organism evidence="11 12">
    <name type="scientific">Acidisphaera rubrifaciens HS-AP3</name>
    <dbReference type="NCBI Taxonomy" id="1231350"/>
    <lineage>
        <taxon>Bacteria</taxon>
        <taxon>Pseudomonadati</taxon>
        <taxon>Pseudomonadota</taxon>
        <taxon>Alphaproteobacteria</taxon>
        <taxon>Acetobacterales</taxon>
        <taxon>Acetobacteraceae</taxon>
        <taxon>Acidisphaera</taxon>
    </lineage>
</organism>
<keyword evidence="12" id="KW-1185">Reference proteome</keyword>
<dbReference type="InterPro" id="IPR019740">
    <property type="entry name" value="Pyridox_Oxase_CS"/>
</dbReference>
<dbReference type="HAMAP" id="MF_01629">
    <property type="entry name" value="PdxH"/>
    <property type="match status" value="1"/>
</dbReference>
<dbReference type="EC" id="1.4.3.5" evidence="7"/>
<dbReference type="EMBL" id="BANB01000143">
    <property type="protein sequence ID" value="GAN76696.1"/>
    <property type="molecule type" value="Genomic_DNA"/>
</dbReference>
<feature type="binding site" evidence="7 8">
    <location>
        <position position="185"/>
    </location>
    <ligand>
        <name>FMN</name>
        <dbReference type="ChEBI" id="CHEBI:58210"/>
    </ligand>
</feature>
<comment type="function">
    <text evidence="7">Catalyzes the oxidation of either pyridoxine 5'-phosphate (PNP) or pyridoxamine 5'-phosphate (PMP) into pyridoxal 5'-phosphate (PLP).</text>
</comment>
<dbReference type="PROSITE" id="PS01064">
    <property type="entry name" value="PYRIDOX_OXIDASE"/>
    <property type="match status" value="1"/>
</dbReference>
<evidence type="ECO:0000256" key="1">
    <source>
        <dbReference type="ARBA" id="ARBA00007301"/>
    </source>
</evidence>
<gene>
    <name evidence="7" type="primary">pdxH</name>
    <name evidence="11" type="ORF">Asru_0143_20</name>
</gene>
<reference evidence="11 12" key="1">
    <citation type="submission" date="2012-11" db="EMBL/GenBank/DDBJ databases">
        <title>Whole genome sequence of Acidisphaera rubrifaciens HS-AP3.</title>
        <authorList>
            <person name="Azuma Y."/>
            <person name="Higashiura N."/>
            <person name="Hirakawa H."/>
            <person name="Matsushita K."/>
        </authorList>
    </citation>
    <scope>NUCLEOTIDE SEQUENCE [LARGE SCALE GENOMIC DNA]</scope>
    <source>
        <strain evidence="11 12">HS-AP3</strain>
    </source>
</reference>
<dbReference type="Proteomes" id="UP000032680">
    <property type="component" value="Unassembled WGS sequence"/>
</dbReference>
<feature type="domain" description="Pyridoxine 5'-phosphate oxidase dimerisation C-terminal" evidence="10">
    <location>
        <begin position="162"/>
        <end position="202"/>
    </location>
</feature>
<evidence type="ECO:0000256" key="2">
    <source>
        <dbReference type="ARBA" id="ARBA00011738"/>
    </source>
</evidence>
<feature type="binding site" evidence="7 8">
    <location>
        <begin position="130"/>
        <end position="131"/>
    </location>
    <ligand>
        <name>FMN</name>
        <dbReference type="ChEBI" id="CHEBI:58210"/>
    </ligand>
</feature>
<dbReference type="SUPFAM" id="SSF50475">
    <property type="entry name" value="FMN-binding split barrel"/>
    <property type="match status" value="1"/>
</dbReference>
<comment type="similarity">
    <text evidence="1 7">Belongs to the pyridoxamine 5'-phosphate oxidase family.</text>
</comment>
<feature type="binding site" evidence="7">
    <location>
        <position position="121"/>
    </location>
    <ligand>
        <name>substrate</name>
    </ligand>
</feature>
<accession>A0A0D6P5T9</accession>
<keyword evidence="6 7" id="KW-0664">Pyridoxine biosynthesis</keyword>
<keyword evidence="3 7" id="KW-0285">Flavoprotein</keyword>
<dbReference type="GO" id="GO:0010181">
    <property type="term" value="F:FMN binding"/>
    <property type="evidence" value="ECO:0007669"/>
    <property type="project" value="UniProtKB-UniRule"/>
</dbReference>
<name>A0A0D6P5T9_9PROT</name>
<feature type="binding site" evidence="7 8">
    <location>
        <position position="72"/>
    </location>
    <ligand>
        <name>FMN</name>
        <dbReference type="ChEBI" id="CHEBI:58210"/>
    </ligand>
</feature>
<dbReference type="InterPro" id="IPR019576">
    <property type="entry name" value="Pyridoxamine_oxidase_dimer_C"/>
</dbReference>
<feature type="domain" description="Pyridoxamine 5'-phosphate oxidase N-terminal" evidence="9">
    <location>
        <begin position="23"/>
        <end position="148"/>
    </location>
</feature>
<feature type="binding site" evidence="7">
    <location>
        <begin position="181"/>
        <end position="183"/>
    </location>
    <ligand>
        <name>substrate</name>
    </ligand>
</feature>
<evidence type="ECO:0000313" key="11">
    <source>
        <dbReference type="EMBL" id="GAN76696.1"/>
    </source>
</evidence>
<feature type="binding site" evidence="7">
    <location>
        <position position="56"/>
    </location>
    <ligand>
        <name>substrate</name>
    </ligand>
</feature>
<dbReference type="PANTHER" id="PTHR10851">
    <property type="entry name" value="PYRIDOXINE-5-PHOSPHATE OXIDASE"/>
    <property type="match status" value="1"/>
</dbReference>
<dbReference type="Gene3D" id="2.30.110.10">
    <property type="entry name" value="Electron Transport, Fmn-binding Protein, Chain A"/>
    <property type="match status" value="1"/>
</dbReference>
<dbReference type="PIRSF" id="PIRSF000190">
    <property type="entry name" value="Pyd_amn-ph_oxd"/>
    <property type="match status" value="1"/>
</dbReference>
<comment type="caution">
    <text evidence="11">The sequence shown here is derived from an EMBL/GenBank/DDBJ whole genome shotgun (WGS) entry which is preliminary data.</text>
</comment>
<dbReference type="FunFam" id="2.30.110.10:FF:000020">
    <property type="entry name" value="PNPO isoform 11"/>
    <property type="match status" value="1"/>
</dbReference>
<dbReference type="GO" id="GO:0004733">
    <property type="term" value="F:pyridoxamine phosphate oxidase activity"/>
    <property type="evidence" value="ECO:0007669"/>
    <property type="project" value="UniProtKB-UniRule"/>
</dbReference>